<dbReference type="Pfam" id="PF13618">
    <property type="entry name" value="Gluconate_2-dh3"/>
    <property type="match status" value="1"/>
</dbReference>
<dbReference type="RefSeq" id="WP_345231118.1">
    <property type="nucleotide sequence ID" value="NZ_BAABIQ010000008.1"/>
</dbReference>
<dbReference type="EMBL" id="BAABIQ010000008">
    <property type="protein sequence ID" value="GAA4787737.1"/>
    <property type="molecule type" value="Genomic_DNA"/>
</dbReference>
<name>A0ABP9AXN8_9SPHI</name>
<comment type="caution">
    <text evidence="1">The sequence shown here is derived from an EMBL/GenBank/DDBJ whole genome shotgun (WGS) entry which is preliminary data.</text>
</comment>
<accession>A0ABP9AXN8</accession>
<dbReference type="InterPro" id="IPR027056">
    <property type="entry name" value="Gluconate_2DH_su3"/>
</dbReference>
<reference evidence="2" key="1">
    <citation type="journal article" date="2019" name="Int. J. Syst. Evol. Microbiol.">
        <title>The Global Catalogue of Microorganisms (GCM) 10K type strain sequencing project: providing services to taxonomists for standard genome sequencing and annotation.</title>
        <authorList>
            <consortium name="The Broad Institute Genomics Platform"/>
            <consortium name="The Broad Institute Genome Sequencing Center for Infectious Disease"/>
            <person name="Wu L."/>
            <person name="Ma J."/>
        </authorList>
    </citation>
    <scope>NUCLEOTIDE SEQUENCE [LARGE SCALE GENOMIC DNA]</scope>
    <source>
        <strain evidence="2">JCM 18200</strain>
    </source>
</reference>
<protein>
    <submittedName>
        <fullName evidence="1">Gluconate 2-dehydrogenase subunit 3 family protein</fullName>
    </submittedName>
</protein>
<evidence type="ECO:0000313" key="2">
    <source>
        <dbReference type="Proteomes" id="UP001501411"/>
    </source>
</evidence>
<organism evidence="1 2">
    <name type="scientific">Olivibacter ginsenosidimutans</name>
    <dbReference type="NCBI Taxonomy" id="1176537"/>
    <lineage>
        <taxon>Bacteria</taxon>
        <taxon>Pseudomonadati</taxon>
        <taxon>Bacteroidota</taxon>
        <taxon>Sphingobacteriia</taxon>
        <taxon>Sphingobacteriales</taxon>
        <taxon>Sphingobacteriaceae</taxon>
        <taxon>Olivibacter</taxon>
    </lineage>
</organism>
<sequence>MNRREALSRVAWIMGGTVIGANLFLEGCTRPASKDVASLFQEDQIDYLGDIAETILPQTSSPGAKEAGVGAFIPVMVRDCYTPEDQKVFLEGLGKLEKAAKDKYSKNFQELTKEDRTALLTEIDKEAKEYNKNKKEGEPNHYFGMIKQLTLLGFFTSELGATKALRYVMIPGRYDGNLPYKKGDKAWAT</sequence>
<gene>
    <name evidence="1" type="ORF">GCM10023231_14840</name>
</gene>
<evidence type="ECO:0000313" key="1">
    <source>
        <dbReference type="EMBL" id="GAA4787737.1"/>
    </source>
</evidence>
<dbReference type="Proteomes" id="UP001501411">
    <property type="component" value="Unassembled WGS sequence"/>
</dbReference>
<keyword evidence="2" id="KW-1185">Reference proteome</keyword>
<proteinExistence type="predicted"/>